<organism evidence="5 6">
    <name type="scientific">Polyangium spumosum</name>
    <dbReference type="NCBI Taxonomy" id="889282"/>
    <lineage>
        <taxon>Bacteria</taxon>
        <taxon>Pseudomonadati</taxon>
        <taxon>Myxococcota</taxon>
        <taxon>Polyangia</taxon>
        <taxon>Polyangiales</taxon>
        <taxon>Polyangiaceae</taxon>
        <taxon>Polyangium</taxon>
    </lineage>
</organism>
<accession>A0A6N7PI19</accession>
<dbReference type="NCBIfam" id="TIGR03804">
    <property type="entry name" value="para_beta_helix"/>
    <property type="match status" value="1"/>
</dbReference>
<proteinExistence type="predicted"/>
<dbReference type="Proteomes" id="UP000440224">
    <property type="component" value="Unassembled WGS sequence"/>
</dbReference>
<evidence type="ECO:0000256" key="2">
    <source>
        <dbReference type="ARBA" id="ARBA00022737"/>
    </source>
</evidence>
<comment type="pathway">
    <text evidence="1">Protein modification; protein ubiquitination.</text>
</comment>
<dbReference type="EMBL" id="WJIE01000001">
    <property type="protein sequence ID" value="MRG90456.1"/>
    <property type="molecule type" value="Genomic_DNA"/>
</dbReference>
<dbReference type="InterPro" id="IPR012334">
    <property type="entry name" value="Pectin_lyas_fold"/>
</dbReference>
<protein>
    <recommendedName>
        <fullName evidence="4">Right handed beta helix domain-containing protein</fullName>
    </recommendedName>
</protein>
<evidence type="ECO:0000256" key="1">
    <source>
        <dbReference type="ARBA" id="ARBA00004906"/>
    </source>
</evidence>
<dbReference type="SUPFAM" id="SSF51126">
    <property type="entry name" value="Pectin lyase-like"/>
    <property type="match status" value="1"/>
</dbReference>
<dbReference type="PANTHER" id="PTHR22990">
    <property type="entry name" value="F-BOX ONLY PROTEIN"/>
    <property type="match status" value="1"/>
</dbReference>
<dbReference type="SMART" id="SM00710">
    <property type="entry name" value="PbH1"/>
    <property type="match status" value="7"/>
</dbReference>
<keyword evidence="2" id="KW-0677">Repeat</keyword>
<gene>
    <name evidence="5" type="ORF">GF068_00740</name>
</gene>
<dbReference type="Gene3D" id="2.160.20.10">
    <property type="entry name" value="Single-stranded right-handed beta-helix, Pectin lyase-like"/>
    <property type="match status" value="1"/>
</dbReference>
<reference evidence="5 6" key="1">
    <citation type="submission" date="2019-10" db="EMBL/GenBank/DDBJ databases">
        <title>A soil myxobacterium in the family Polyangiaceae.</title>
        <authorList>
            <person name="Li Y."/>
            <person name="Wang J."/>
        </authorList>
    </citation>
    <scope>NUCLEOTIDE SEQUENCE [LARGE SCALE GENOMIC DNA]</scope>
    <source>
        <strain evidence="5 6">DSM 14734</strain>
    </source>
</reference>
<evidence type="ECO:0000256" key="3">
    <source>
        <dbReference type="ARBA" id="ARBA00022786"/>
    </source>
</evidence>
<dbReference type="InterPro" id="IPR039448">
    <property type="entry name" value="Beta_helix"/>
</dbReference>
<name>A0A6N7PI19_9BACT</name>
<evidence type="ECO:0000313" key="5">
    <source>
        <dbReference type="EMBL" id="MRG90456.1"/>
    </source>
</evidence>
<keyword evidence="3" id="KW-0833">Ubl conjugation pathway</keyword>
<evidence type="ECO:0000259" key="4">
    <source>
        <dbReference type="Pfam" id="PF13229"/>
    </source>
</evidence>
<dbReference type="Pfam" id="PF13229">
    <property type="entry name" value="Beta_helix"/>
    <property type="match status" value="1"/>
</dbReference>
<sequence length="421" mass="44653">MEGATIMKCNRDVLVVSCAVGVGAAAGLVPAQAHSSGAIFVQPGQSIQAAIDQASPGDTILIMPGVYQVCADSTNGLVIDKSGISLVGLSTPTERVVVEKCDTQRNGIVVVPSEHKDCMGCHESMAPPFALKPGIDDITGCAEPALHDVEIRGITVRNFENNGLFTECVDGFRIVDVHAEGNPNYGIFPTLSRNGLIARSFATGAVDSGIWVETSENVRVTHNLVEGNTLGLEVSNSDDVELTYNVVRNNSIGIAAFLLPEIYDIRPGAKRIDVRHNLVYDNNKPNTVPENHPLRPFPSGQGILYIGVDASEISGNLVVGNDFTGIVLADFDVVAPGEPSCGDVCGAFQEDQDARDNHVFSNLATGNGLHPGSPGENPFFFVASDLALLSPSPTTTNCFEKNVFDTFFWLPFGPTAPPDCD</sequence>
<dbReference type="OrthoDB" id="338827at2"/>
<evidence type="ECO:0000313" key="6">
    <source>
        <dbReference type="Proteomes" id="UP000440224"/>
    </source>
</evidence>
<dbReference type="InterPro" id="IPR051550">
    <property type="entry name" value="SCF-Subunits/Alg-Epimerases"/>
</dbReference>
<dbReference type="InterPro" id="IPR022441">
    <property type="entry name" value="Para_beta_helix_rpt-2"/>
</dbReference>
<feature type="domain" description="Right handed beta helix" evidence="4">
    <location>
        <begin position="149"/>
        <end position="255"/>
    </location>
</feature>
<dbReference type="AlphaFoldDB" id="A0A6N7PI19"/>
<dbReference type="InterPro" id="IPR011050">
    <property type="entry name" value="Pectin_lyase_fold/virulence"/>
</dbReference>
<dbReference type="InterPro" id="IPR006626">
    <property type="entry name" value="PbH1"/>
</dbReference>
<dbReference type="PANTHER" id="PTHR22990:SF15">
    <property type="entry name" value="F-BOX ONLY PROTEIN 10"/>
    <property type="match status" value="1"/>
</dbReference>
<keyword evidence="6" id="KW-1185">Reference proteome</keyword>
<comment type="caution">
    <text evidence="5">The sequence shown here is derived from an EMBL/GenBank/DDBJ whole genome shotgun (WGS) entry which is preliminary data.</text>
</comment>